<evidence type="ECO:0000256" key="4">
    <source>
        <dbReference type="ARBA" id="ARBA00022559"/>
    </source>
</evidence>
<accession>A0AB39HIQ4</accession>
<dbReference type="Pfam" id="PF00578">
    <property type="entry name" value="AhpC-TSA"/>
    <property type="match status" value="1"/>
</dbReference>
<sequence>MTVGIGKQVADFTSVNQNGEEIKLSDFKGRHVVLYFYPKDMTPGCTTQACDFRDHHESFKELDAVIIGVSPDPVQRHQKFIEKHDLPFHLLADEDHQLAEQFGVWQLKKTFGKEYYGIVRSTFVIDKDGILQKEYRNVRVKGHVEEALQYIRENLTNK</sequence>
<dbReference type="InterPro" id="IPR036249">
    <property type="entry name" value="Thioredoxin-like_sf"/>
</dbReference>
<dbReference type="PANTHER" id="PTHR42801">
    <property type="entry name" value="THIOREDOXIN-DEPENDENT PEROXIDE REDUCTASE"/>
    <property type="match status" value="1"/>
</dbReference>
<reference evidence="15" key="1">
    <citation type="submission" date="2024-07" db="EMBL/GenBank/DDBJ databases">
        <title>Halotolerant mesophilic bacterium Ornithinibacillus sp. 4-3, sp. nov., isolated from soil.</title>
        <authorList>
            <person name="Sidarenka A.V."/>
            <person name="Guliayeva D.E."/>
            <person name="Leanovich S.I."/>
            <person name="Hileuskaya K.S."/>
            <person name="Akhremchuk A.E."/>
            <person name="Sikolenko M.A."/>
            <person name="Valentovich L.N."/>
        </authorList>
    </citation>
    <scope>NUCLEOTIDE SEQUENCE</scope>
    <source>
        <strain evidence="15">4-3</strain>
    </source>
</reference>
<dbReference type="GO" id="GO:0005737">
    <property type="term" value="C:cytoplasm"/>
    <property type="evidence" value="ECO:0007669"/>
    <property type="project" value="TreeGrafter"/>
</dbReference>
<evidence type="ECO:0000256" key="9">
    <source>
        <dbReference type="ARBA" id="ARBA00032824"/>
    </source>
</evidence>
<dbReference type="PIRSF" id="PIRSF000239">
    <property type="entry name" value="AHPC"/>
    <property type="match status" value="1"/>
</dbReference>
<gene>
    <name evidence="15" type="primary">bcp</name>
    <name evidence="15" type="ORF">AB4Y30_13250</name>
</gene>
<evidence type="ECO:0000256" key="12">
    <source>
        <dbReference type="ARBA" id="ARBA00049091"/>
    </source>
</evidence>
<evidence type="ECO:0000256" key="5">
    <source>
        <dbReference type="ARBA" id="ARBA00022862"/>
    </source>
</evidence>
<dbReference type="SUPFAM" id="SSF52833">
    <property type="entry name" value="Thioredoxin-like"/>
    <property type="match status" value="1"/>
</dbReference>
<dbReference type="InterPro" id="IPR024706">
    <property type="entry name" value="Peroxiredoxin_AhpC-typ"/>
</dbReference>
<dbReference type="GO" id="GO:0045454">
    <property type="term" value="P:cell redox homeostasis"/>
    <property type="evidence" value="ECO:0007669"/>
    <property type="project" value="TreeGrafter"/>
</dbReference>
<dbReference type="FunFam" id="3.40.30.10:FF:000007">
    <property type="entry name" value="Thioredoxin-dependent thiol peroxidase"/>
    <property type="match status" value="1"/>
</dbReference>
<evidence type="ECO:0000256" key="13">
    <source>
        <dbReference type="PIRSR" id="PIRSR000239-1"/>
    </source>
</evidence>
<dbReference type="EC" id="1.11.1.24" evidence="3"/>
<dbReference type="GO" id="GO:0008379">
    <property type="term" value="F:thioredoxin peroxidase activity"/>
    <property type="evidence" value="ECO:0007669"/>
    <property type="project" value="TreeGrafter"/>
</dbReference>
<feature type="active site" description="Cysteine sulfenic acid (-SOH) intermediate; for peroxidase activity" evidence="13">
    <location>
        <position position="45"/>
    </location>
</feature>
<keyword evidence="5" id="KW-0049">Antioxidant</keyword>
<dbReference type="PROSITE" id="PS51352">
    <property type="entry name" value="THIOREDOXIN_2"/>
    <property type="match status" value="1"/>
</dbReference>
<comment type="function">
    <text evidence="1">Thiol-specific peroxidase that catalyzes the reduction of hydrogen peroxide and organic hydroperoxides to water and alcohols, respectively. Plays a role in cell protection against oxidative stress by detoxifying peroxides and as sensor of hydrogen peroxide-mediated signaling events.</text>
</comment>
<dbReference type="InterPro" id="IPR013766">
    <property type="entry name" value="Thioredoxin_domain"/>
</dbReference>
<evidence type="ECO:0000256" key="8">
    <source>
        <dbReference type="ARBA" id="ARBA00023284"/>
    </source>
</evidence>
<proteinExistence type="inferred from homology"/>
<comment type="similarity">
    <text evidence="10">Belongs to the peroxiredoxin family. BCP/PrxQ subfamily.</text>
</comment>
<dbReference type="PANTHER" id="PTHR42801:SF4">
    <property type="entry name" value="AHPC_TSA FAMILY PROTEIN"/>
    <property type="match status" value="1"/>
</dbReference>
<name>A0AB39HIQ4_9BACI</name>
<evidence type="ECO:0000256" key="7">
    <source>
        <dbReference type="ARBA" id="ARBA00023157"/>
    </source>
</evidence>
<evidence type="ECO:0000256" key="6">
    <source>
        <dbReference type="ARBA" id="ARBA00023002"/>
    </source>
</evidence>
<dbReference type="EMBL" id="CP162599">
    <property type="protein sequence ID" value="XDK31974.1"/>
    <property type="molecule type" value="Genomic_DNA"/>
</dbReference>
<comment type="subunit">
    <text evidence="2">Monomer.</text>
</comment>
<evidence type="ECO:0000259" key="14">
    <source>
        <dbReference type="PROSITE" id="PS51352"/>
    </source>
</evidence>
<dbReference type="InterPro" id="IPR050924">
    <property type="entry name" value="Peroxiredoxin_BCP/PrxQ"/>
</dbReference>
<feature type="domain" description="Thioredoxin" evidence="14">
    <location>
        <begin position="3"/>
        <end position="156"/>
    </location>
</feature>
<dbReference type="CDD" id="cd03017">
    <property type="entry name" value="PRX_BCP"/>
    <property type="match status" value="1"/>
</dbReference>
<keyword evidence="7" id="KW-1015">Disulfide bond</keyword>
<keyword evidence="8" id="KW-0676">Redox-active center</keyword>
<keyword evidence="6 15" id="KW-0560">Oxidoreductase</keyword>
<dbReference type="Gene3D" id="3.40.30.10">
    <property type="entry name" value="Glutaredoxin"/>
    <property type="match status" value="1"/>
</dbReference>
<dbReference type="GO" id="GO:0034599">
    <property type="term" value="P:cellular response to oxidative stress"/>
    <property type="evidence" value="ECO:0007669"/>
    <property type="project" value="TreeGrafter"/>
</dbReference>
<evidence type="ECO:0000256" key="11">
    <source>
        <dbReference type="ARBA" id="ARBA00041373"/>
    </source>
</evidence>
<organism evidence="15">
    <name type="scientific">Ornithinibacillus sp. 4-3</name>
    <dbReference type="NCBI Taxonomy" id="3231488"/>
    <lineage>
        <taxon>Bacteria</taxon>
        <taxon>Bacillati</taxon>
        <taxon>Bacillota</taxon>
        <taxon>Bacilli</taxon>
        <taxon>Bacillales</taxon>
        <taxon>Bacillaceae</taxon>
        <taxon>Ornithinibacillus</taxon>
    </lineage>
</organism>
<evidence type="ECO:0000256" key="1">
    <source>
        <dbReference type="ARBA" id="ARBA00003330"/>
    </source>
</evidence>
<dbReference type="NCBIfam" id="NF006960">
    <property type="entry name" value="PRK09437.1"/>
    <property type="match status" value="1"/>
</dbReference>
<evidence type="ECO:0000256" key="2">
    <source>
        <dbReference type="ARBA" id="ARBA00011245"/>
    </source>
</evidence>
<dbReference type="InterPro" id="IPR000866">
    <property type="entry name" value="AhpC/TSA"/>
</dbReference>
<dbReference type="RefSeq" id="WP_368652698.1">
    <property type="nucleotide sequence ID" value="NZ_CP162599.1"/>
</dbReference>
<evidence type="ECO:0000256" key="10">
    <source>
        <dbReference type="ARBA" id="ARBA00038489"/>
    </source>
</evidence>
<keyword evidence="4 15" id="KW-0575">Peroxidase</keyword>
<comment type="catalytic activity">
    <reaction evidence="12">
        <text>a hydroperoxide + [thioredoxin]-dithiol = an alcohol + [thioredoxin]-disulfide + H2O</text>
        <dbReference type="Rhea" id="RHEA:62620"/>
        <dbReference type="Rhea" id="RHEA-COMP:10698"/>
        <dbReference type="Rhea" id="RHEA-COMP:10700"/>
        <dbReference type="ChEBI" id="CHEBI:15377"/>
        <dbReference type="ChEBI" id="CHEBI:29950"/>
        <dbReference type="ChEBI" id="CHEBI:30879"/>
        <dbReference type="ChEBI" id="CHEBI:35924"/>
        <dbReference type="ChEBI" id="CHEBI:50058"/>
        <dbReference type="EC" id="1.11.1.24"/>
    </reaction>
</comment>
<protein>
    <recommendedName>
        <fullName evidence="3">thioredoxin-dependent peroxiredoxin</fullName>
        <ecNumber evidence="3">1.11.1.24</ecNumber>
    </recommendedName>
    <alternativeName>
        <fullName evidence="11">Bacterioferritin comigratory protein</fullName>
    </alternativeName>
    <alternativeName>
        <fullName evidence="9">Thioredoxin peroxidase</fullName>
    </alternativeName>
</protein>
<evidence type="ECO:0000313" key="15">
    <source>
        <dbReference type="EMBL" id="XDK31974.1"/>
    </source>
</evidence>
<evidence type="ECO:0000256" key="3">
    <source>
        <dbReference type="ARBA" id="ARBA00013017"/>
    </source>
</evidence>
<dbReference type="AlphaFoldDB" id="A0AB39HIQ4"/>